<dbReference type="EMBL" id="JAAPAO010000839">
    <property type="protein sequence ID" value="KAF4653241.1"/>
    <property type="molecule type" value="Genomic_DNA"/>
</dbReference>
<evidence type="ECO:0000313" key="3">
    <source>
        <dbReference type="Proteomes" id="UP000591131"/>
    </source>
</evidence>
<evidence type="ECO:0000256" key="1">
    <source>
        <dbReference type="SAM" id="MobiDB-lite"/>
    </source>
</evidence>
<gene>
    <name evidence="2" type="ORF">FOL47_010620</name>
</gene>
<feature type="compositionally biased region" description="Basic and acidic residues" evidence="1">
    <location>
        <begin position="102"/>
        <end position="155"/>
    </location>
</feature>
<proteinExistence type="predicted"/>
<dbReference type="Proteomes" id="UP000591131">
    <property type="component" value="Unassembled WGS sequence"/>
</dbReference>
<organism evidence="2 3">
    <name type="scientific">Perkinsus chesapeaki</name>
    <name type="common">Clam parasite</name>
    <name type="synonym">Perkinsus andrewsi</name>
    <dbReference type="NCBI Taxonomy" id="330153"/>
    <lineage>
        <taxon>Eukaryota</taxon>
        <taxon>Sar</taxon>
        <taxon>Alveolata</taxon>
        <taxon>Perkinsozoa</taxon>
        <taxon>Perkinsea</taxon>
        <taxon>Perkinsida</taxon>
        <taxon>Perkinsidae</taxon>
        <taxon>Perkinsus</taxon>
    </lineage>
</organism>
<keyword evidence="3" id="KW-1185">Reference proteome</keyword>
<protein>
    <submittedName>
        <fullName evidence="2">Uncharacterized protein</fullName>
    </submittedName>
</protein>
<reference evidence="2 3" key="1">
    <citation type="submission" date="2020-04" db="EMBL/GenBank/DDBJ databases">
        <title>Perkinsus chesapeaki whole genome sequence.</title>
        <authorList>
            <person name="Bogema D.R."/>
        </authorList>
    </citation>
    <scope>NUCLEOTIDE SEQUENCE [LARGE SCALE GENOMIC DNA]</scope>
    <source>
        <strain evidence="2">ATCC PRA-425</strain>
    </source>
</reference>
<dbReference type="AlphaFoldDB" id="A0A7J6L396"/>
<name>A0A7J6L396_PERCH</name>
<feature type="region of interest" description="Disordered" evidence="1">
    <location>
        <begin position="96"/>
        <end position="159"/>
    </location>
</feature>
<evidence type="ECO:0000313" key="2">
    <source>
        <dbReference type="EMBL" id="KAF4653241.1"/>
    </source>
</evidence>
<comment type="caution">
    <text evidence="2">The sequence shown here is derived from an EMBL/GenBank/DDBJ whole genome shotgun (WGS) entry which is preliminary data.</text>
</comment>
<sequence>MPEHNNQRAVDNSLRERLQKETAEVASPRRHVTACGKPAVTGTRYLCQKPTDGLLDVSEIALRHTTLHGAQTQDTTDDGVPVFCTYEGYCLVAGGSTGADEEASRIAEAEREAAERVAREEEERREREKLESRRREREAQAERERKERADAEPRRSSKPYLKINLTLKFPYTSLRYLG</sequence>
<accession>A0A7J6L396</accession>